<organism evidence="4 5">
    <name type="scientific">Murinocardiopsis flavida</name>
    <dbReference type="NCBI Taxonomy" id="645275"/>
    <lineage>
        <taxon>Bacteria</taxon>
        <taxon>Bacillati</taxon>
        <taxon>Actinomycetota</taxon>
        <taxon>Actinomycetes</taxon>
        <taxon>Streptosporangiales</taxon>
        <taxon>Nocardiopsidaceae</taxon>
        <taxon>Murinocardiopsis</taxon>
    </lineage>
</organism>
<dbReference type="InterPro" id="IPR006680">
    <property type="entry name" value="Amidohydro-rel"/>
</dbReference>
<evidence type="ECO:0000259" key="3">
    <source>
        <dbReference type="Pfam" id="PF01979"/>
    </source>
</evidence>
<dbReference type="Gene3D" id="3.20.20.140">
    <property type="entry name" value="Metal-dependent hydrolases"/>
    <property type="match status" value="1"/>
</dbReference>
<dbReference type="Pfam" id="PF01979">
    <property type="entry name" value="Amidohydro_1"/>
    <property type="match status" value="1"/>
</dbReference>
<dbReference type="InterPro" id="IPR006311">
    <property type="entry name" value="TAT_signal"/>
</dbReference>
<feature type="compositionally biased region" description="Basic and acidic residues" evidence="2">
    <location>
        <begin position="1012"/>
        <end position="1029"/>
    </location>
</feature>
<evidence type="ECO:0000256" key="1">
    <source>
        <dbReference type="ARBA" id="ARBA00009820"/>
    </source>
</evidence>
<evidence type="ECO:0000256" key="2">
    <source>
        <dbReference type="SAM" id="MobiDB-lite"/>
    </source>
</evidence>
<dbReference type="Gene3D" id="2.140.10.30">
    <property type="entry name" value="Dipeptidylpeptidase IV, N-terminal domain"/>
    <property type="match status" value="1"/>
</dbReference>
<comment type="caution">
    <text evidence="4">The sequence shown here is derived from an EMBL/GenBank/DDBJ whole genome shotgun (WGS) entry which is preliminary data.</text>
</comment>
<gene>
    <name evidence="4" type="ORF">CLV63_13044</name>
</gene>
<dbReference type="Proteomes" id="UP000240542">
    <property type="component" value="Unassembled WGS sequence"/>
</dbReference>
<name>A0A2P8CT06_9ACTN</name>
<dbReference type="InterPro" id="IPR011059">
    <property type="entry name" value="Metal-dep_hydrolase_composite"/>
</dbReference>
<evidence type="ECO:0000313" key="4">
    <source>
        <dbReference type="EMBL" id="PSK88082.1"/>
    </source>
</evidence>
<dbReference type="InterPro" id="IPR011659">
    <property type="entry name" value="WD40"/>
</dbReference>
<dbReference type="PANTHER" id="PTHR36842:SF1">
    <property type="entry name" value="PROTEIN TOLB"/>
    <property type="match status" value="1"/>
</dbReference>
<feature type="region of interest" description="Disordered" evidence="2">
    <location>
        <begin position="1012"/>
        <end position="1054"/>
    </location>
</feature>
<feature type="region of interest" description="Disordered" evidence="2">
    <location>
        <begin position="1"/>
        <end position="23"/>
    </location>
</feature>
<dbReference type="PROSITE" id="PS51318">
    <property type="entry name" value="TAT"/>
    <property type="match status" value="1"/>
</dbReference>
<sequence length="1054" mass="114043">MGHPQPPVPPVPAHGLPPGELSRRDLFEKSGKATVAGGAVWLLAPTPHAAGEEEPAGAKVTVTQGTNISAAASPDGEWIAFDLYTAIWLVPAKGGKARRLTGDGTDATRPRFSPDSARLAFQAYRDGNYHVYLADVPDGEPRRITDGPHDHREPAFSPDGTRIALSSDRGDGYGIWLYDIDSGDLTEIPGTAADEAEPAWTPEGDRIVHTADKTSVRSIGLKGGDGEELVPAAEHTTVFSPAPGPGGRLAHVRAHAATVRLVVDGEAVSGDEDVFVGAVTWTADDRLLYTADGAIRERTLGSGTADIPFSASVRYLRHEQRRARRDIDDTGAHPVRGIAGPVLSPDGKRVAFRALGALWVMPIGGEPKAVADDEGVFNSDPDWHPDGGSLVYSSDRSGSPALWRYAFDTGKSTRLTVLDGAQITPRWSPDGDRIAYQDQDGATWVFDVAAGATRKVLPALFQPGRPTWSADGRTLALAAVKPRSKRFREGTSQILTVDLDSGTTAYTEPAPYRSLSTRGDDGPVWSPDGKHLAFVMESVLWTVTVNAKGEFTGEPRQLTTEPTDAPSWSGDSRTLLYLGNGRLRRIARTGGRPSTVKVRLTWRRRRPKGRVIVQAGALWDGKADRLRRDVDIVIDGNRITAVEKRRDRAEDGDTTVVDATDLTVMPGLIDAHNHWHLRGRQWGSRQGPLWLAYGVTTTRSPGDPAYQMLETREALDSGAITGPRYLATGEAIDGSRVYYNFMRPTRDAEGLEREVERAFELDYDLIKTYVRLPVRSQRTVIERAHAVDLPLTSHYLYPAVHLGMDGMEHTGATNRLGYSHTVSLLGRAYEDVTALFAASGMSVTPTLFNSSAMYADDRSLVEDERTRRLFPAWEYKALVEKADAAAADGAAARLAREALAGNVAMLHSVHKNGGLVTGGTDAPLDNIAVSLHQNMRAMVEHGFTPREALTVTTSTAAGWLGLGEHLGAVEPGRLADLAVVDGDPLDDIKAAANVRMTIANGTVHTVEELLKPFKEADEESAPRTTEERTPMSSAAGDDPHWWHGESERSSPHRC</sequence>
<dbReference type="Gene3D" id="2.30.40.10">
    <property type="entry name" value="Urease, subunit C, domain 1"/>
    <property type="match status" value="1"/>
</dbReference>
<dbReference type="InterPro" id="IPR011042">
    <property type="entry name" value="6-blade_b-propeller_TolB-like"/>
</dbReference>
<accession>A0A2P8CT06</accession>
<dbReference type="Gene3D" id="2.120.10.30">
    <property type="entry name" value="TolB, C-terminal domain"/>
    <property type="match status" value="2"/>
</dbReference>
<dbReference type="EMBL" id="PYGA01000030">
    <property type="protein sequence ID" value="PSK88082.1"/>
    <property type="molecule type" value="Genomic_DNA"/>
</dbReference>
<dbReference type="Pfam" id="PF07676">
    <property type="entry name" value="PD40"/>
    <property type="match status" value="5"/>
</dbReference>
<keyword evidence="5" id="KW-1185">Reference proteome</keyword>
<feature type="compositionally biased region" description="Basic and acidic residues" evidence="2">
    <location>
        <begin position="1037"/>
        <end position="1054"/>
    </location>
</feature>
<dbReference type="AlphaFoldDB" id="A0A2P8CT06"/>
<feature type="compositionally biased region" description="Pro residues" evidence="2">
    <location>
        <begin position="1"/>
        <end position="12"/>
    </location>
</feature>
<dbReference type="PANTHER" id="PTHR36842">
    <property type="entry name" value="PROTEIN TOLB HOMOLOG"/>
    <property type="match status" value="1"/>
</dbReference>
<dbReference type="SUPFAM" id="SSF69304">
    <property type="entry name" value="Tricorn protease N-terminal domain"/>
    <property type="match status" value="1"/>
</dbReference>
<dbReference type="GO" id="GO:0016810">
    <property type="term" value="F:hydrolase activity, acting on carbon-nitrogen (but not peptide) bonds"/>
    <property type="evidence" value="ECO:0007669"/>
    <property type="project" value="InterPro"/>
</dbReference>
<evidence type="ECO:0000313" key="5">
    <source>
        <dbReference type="Proteomes" id="UP000240542"/>
    </source>
</evidence>
<protein>
    <submittedName>
        <fullName evidence="4">Tol biopolymer transport system component</fullName>
    </submittedName>
</protein>
<dbReference type="SUPFAM" id="SSF82171">
    <property type="entry name" value="DPP6 N-terminal domain-like"/>
    <property type="match status" value="1"/>
</dbReference>
<proteinExistence type="inferred from homology"/>
<dbReference type="SUPFAM" id="SSF51338">
    <property type="entry name" value="Composite domain of metallo-dependent hydrolases"/>
    <property type="match status" value="1"/>
</dbReference>
<dbReference type="OrthoDB" id="9808778at2"/>
<reference evidence="4 5" key="1">
    <citation type="submission" date="2018-03" db="EMBL/GenBank/DDBJ databases">
        <title>Genomic Encyclopedia of Archaeal and Bacterial Type Strains, Phase II (KMG-II): from individual species to whole genera.</title>
        <authorList>
            <person name="Goeker M."/>
        </authorList>
    </citation>
    <scope>NUCLEOTIDE SEQUENCE [LARGE SCALE GENOMIC DNA]</scope>
    <source>
        <strain evidence="4 5">DSM 45312</strain>
    </source>
</reference>
<dbReference type="InterPro" id="IPR032466">
    <property type="entry name" value="Metal_Hydrolase"/>
</dbReference>
<dbReference type="SUPFAM" id="SSF51556">
    <property type="entry name" value="Metallo-dependent hydrolases"/>
    <property type="match status" value="1"/>
</dbReference>
<feature type="domain" description="Amidohydrolase-related" evidence="3">
    <location>
        <begin position="663"/>
        <end position="1002"/>
    </location>
</feature>
<comment type="similarity">
    <text evidence="1">Belongs to the TolB family.</text>
</comment>